<feature type="chain" id="PRO_5025371862" description="Secreted protein" evidence="3">
    <location>
        <begin position="38"/>
        <end position="281"/>
    </location>
</feature>
<keyword evidence="2" id="KW-0812">Transmembrane</keyword>
<name>A0A6B3C0V3_9ACTN</name>
<proteinExistence type="predicted"/>
<protein>
    <recommendedName>
        <fullName evidence="5">Secreted protein</fullName>
    </recommendedName>
</protein>
<keyword evidence="3" id="KW-0732">Signal</keyword>
<accession>A0A6B3C0V3</accession>
<feature type="signal peptide" evidence="3">
    <location>
        <begin position="1"/>
        <end position="37"/>
    </location>
</feature>
<sequence>MRVTRVMRVHKNQLSRGARALGSAVLMLGLAATPAVADASPSASPSDGSSAPTSAGTSFRTATEIDQGQQATASGSAGDYLYWSFPADAGQRPTVKATVKLPDTHASETWQLDVYDGLRRRQACQYGAQTRTAASGTASVELACTLRTVRAWSEQWANDPLPGTYYLRLTTVNLATSDLGLPVGAEVRVDSKDIGGAAAVDGSLAEPLVPGIAVKSEDTEDSSTTSAVLSSIEPDDGWSSGWWSDRWVWTALGGALAALAGVGGYALTRGSGRPRQVPPGA</sequence>
<dbReference type="EMBL" id="JAAGLU010000029">
    <property type="protein sequence ID" value="NEC90144.1"/>
    <property type="molecule type" value="Genomic_DNA"/>
</dbReference>
<evidence type="ECO:0000256" key="2">
    <source>
        <dbReference type="SAM" id="Phobius"/>
    </source>
</evidence>
<comment type="caution">
    <text evidence="4">The sequence shown here is derived from an EMBL/GenBank/DDBJ whole genome shotgun (WGS) entry which is preliminary data.</text>
</comment>
<dbReference type="RefSeq" id="WP_164319771.1">
    <property type="nucleotide sequence ID" value="NZ_JAAGLU010000029.1"/>
</dbReference>
<reference evidence="4" key="1">
    <citation type="submission" date="2020-01" db="EMBL/GenBank/DDBJ databases">
        <title>Insect and environment-associated Actinomycetes.</title>
        <authorList>
            <person name="Currrie C."/>
            <person name="Chevrette M."/>
            <person name="Carlson C."/>
            <person name="Stubbendieck R."/>
            <person name="Wendt-Pienkowski E."/>
        </authorList>
    </citation>
    <scope>NUCLEOTIDE SEQUENCE</scope>
    <source>
        <strain evidence="4">SID12501</strain>
    </source>
</reference>
<feature type="transmembrane region" description="Helical" evidence="2">
    <location>
        <begin position="247"/>
        <end position="267"/>
    </location>
</feature>
<keyword evidence="2" id="KW-0472">Membrane</keyword>
<gene>
    <name evidence="4" type="ORF">G3I71_31065</name>
</gene>
<feature type="region of interest" description="Disordered" evidence="1">
    <location>
        <begin position="37"/>
        <end position="58"/>
    </location>
</feature>
<evidence type="ECO:0000256" key="3">
    <source>
        <dbReference type="SAM" id="SignalP"/>
    </source>
</evidence>
<evidence type="ECO:0000313" key="4">
    <source>
        <dbReference type="EMBL" id="NEC90144.1"/>
    </source>
</evidence>
<feature type="region of interest" description="Disordered" evidence="1">
    <location>
        <begin position="215"/>
        <end position="236"/>
    </location>
</feature>
<dbReference type="AlphaFoldDB" id="A0A6B3C0V3"/>
<organism evidence="4">
    <name type="scientific">Streptomyces sp. SID12501</name>
    <dbReference type="NCBI Taxonomy" id="2706042"/>
    <lineage>
        <taxon>Bacteria</taxon>
        <taxon>Bacillati</taxon>
        <taxon>Actinomycetota</taxon>
        <taxon>Actinomycetes</taxon>
        <taxon>Kitasatosporales</taxon>
        <taxon>Streptomycetaceae</taxon>
        <taxon>Streptomyces</taxon>
    </lineage>
</organism>
<evidence type="ECO:0000256" key="1">
    <source>
        <dbReference type="SAM" id="MobiDB-lite"/>
    </source>
</evidence>
<evidence type="ECO:0008006" key="5">
    <source>
        <dbReference type="Google" id="ProtNLM"/>
    </source>
</evidence>
<keyword evidence="2" id="KW-1133">Transmembrane helix</keyword>